<gene>
    <name evidence="1" type="ORF">M1L60_20340</name>
</gene>
<evidence type="ECO:0000313" key="2">
    <source>
        <dbReference type="Proteomes" id="UP001523369"/>
    </source>
</evidence>
<proteinExistence type="predicted"/>
<name>A0ABT1DQ21_9ACTN</name>
<dbReference type="PANTHER" id="PTHR43918:SF4">
    <property type="entry name" value="CARBOXYLIC ESTER HYDROLASE"/>
    <property type="match status" value="1"/>
</dbReference>
<reference evidence="1 2" key="1">
    <citation type="submission" date="2022-06" db="EMBL/GenBank/DDBJ databases">
        <title>New Species of the Genus Actinoplanes, ActinopZanes ferrugineus.</title>
        <authorList>
            <person name="Ding P."/>
        </authorList>
    </citation>
    <scope>NUCLEOTIDE SEQUENCE [LARGE SCALE GENOMIC DNA]</scope>
    <source>
        <strain evidence="1 2">TRM88003</strain>
    </source>
</reference>
<sequence>MADGIGAAFGKQHGCDDPATLMDCLRELPVETVAAPGLHYFSPTVGTPTLPVRPSERLDPGIPLLMGVVADEGASLVAGVHAQKPLDQQAFSGLLRKLAGPKVDEALAAYPVTGPNANRAFADVYGDRAFACPSLETYRRLGDRVWAYEFTEPGAPPLQWTPPAEMRGTASHGSDMSFLFTLTKDNPTLTPPQHELAASMRSSWAAFASDGRAD</sequence>
<comment type="caution">
    <text evidence="1">The sequence shown here is derived from an EMBL/GenBank/DDBJ whole genome shotgun (WGS) entry which is preliminary data.</text>
</comment>
<accession>A0ABT1DQ21</accession>
<dbReference type="Gene3D" id="3.40.50.1820">
    <property type="entry name" value="alpha/beta hydrolase"/>
    <property type="match status" value="1"/>
</dbReference>
<dbReference type="InterPro" id="IPR050654">
    <property type="entry name" value="AChE-related_enzymes"/>
</dbReference>
<keyword evidence="2" id="KW-1185">Reference proteome</keyword>
<dbReference type="Proteomes" id="UP001523369">
    <property type="component" value="Unassembled WGS sequence"/>
</dbReference>
<protein>
    <submittedName>
        <fullName evidence="1">Carboxylesterase family protein</fullName>
    </submittedName>
</protein>
<dbReference type="InterPro" id="IPR029058">
    <property type="entry name" value="AB_hydrolase_fold"/>
</dbReference>
<dbReference type="EMBL" id="JAMYJR010000021">
    <property type="protein sequence ID" value="MCO8272948.1"/>
    <property type="molecule type" value="Genomic_DNA"/>
</dbReference>
<dbReference type="PANTHER" id="PTHR43918">
    <property type="entry name" value="ACETYLCHOLINESTERASE"/>
    <property type="match status" value="1"/>
</dbReference>
<dbReference type="SUPFAM" id="SSF53474">
    <property type="entry name" value="alpha/beta-Hydrolases"/>
    <property type="match status" value="1"/>
</dbReference>
<dbReference type="RefSeq" id="WP_253239030.1">
    <property type="nucleotide sequence ID" value="NZ_JAMYJR010000021.1"/>
</dbReference>
<organism evidence="1 2">
    <name type="scientific">Paractinoplanes aksuensis</name>
    <dbReference type="NCBI Taxonomy" id="2939490"/>
    <lineage>
        <taxon>Bacteria</taxon>
        <taxon>Bacillati</taxon>
        <taxon>Actinomycetota</taxon>
        <taxon>Actinomycetes</taxon>
        <taxon>Micromonosporales</taxon>
        <taxon>Micromonosporaceae</taxon>
        <taxon>Paractinoplanes</taxon>
    </lineage>
</organism>
<evidence type="ECO:0000313" key="1">
    <source>
        <dbReference type="EMBL" id="MCO8272948.1"/>
    </source>
</evidence>